<dbReference type="InterPro" id="IPR036097">
    <property type="entry name" value="HisK_dim/P_sf"/>
</dbReference>
<dbReference type="InterPro" id="IPR003594">
    <property type="entry name" value="HATPase_dom"/>
</dbReference>
<dbReference type="CDD" id="cd00082">
    <property type="entry name" value="HisKA"/>
    <property type="match status" value="1"/>
</dbReference>
<evidence type="ECO:0000313" key="9">
    <source>
        <dbReference type="Proteomes" id="UP000199181"/>
    </source>
</evidence>
<dbReference type="AlphaFoldDB" id="A0A1I0L3R2"/>
<dbReference type="Gene3D" id="1.10.287.130">
    <property type="match status" value="1"/>
</dbReference>
<dbReference type="SUPFAM" id="SSF55874">
    <property type="entry name" value="ATPase domain of HSP90 chaperone/DNA topoisomerase II/histidine kinase"/>
    <property type="match status" value="1"/>
</dbReference>
<dbReference type="InterPro" id="IPR001789">
    <property type="entry name" value="Sig_transdc_resp-reg_receiver"/>
</dbReference>
<keyword evidence="8" id="KW-0418">Kinase</keyword>
<dbReference type="Proteomes" id="UP000199181">
    <property type="component" value="Unassembled WGS sequence"/>
</dbReference>
<proteinExistence type="predicted"/>
<dbReference type="GO" id="GO:0000155">
    <property type="term" value="F:phosphorelay sensor kinase activity"/>
    <property type="evidence" value="ECO:0007669"/>
    <property type="project" value="InterPro"/>
</dbReference>
<dbReference type="SMART" id="SM00387">
    <property type="entry name" value="HATPase_c"/>
    <property type="match status" value="1"/>
</dbReference>
<gene>
    <name evidence="8" type="ORF">SAMN05443639_118115</name>
</gene>
<comment type="catalytic activity">
    <reaction evidence="1">
        <text>ATP + protein L-histidine = ADP + protein N-phospho-L-histidine.</text>
        <dbReference type="EC" id="2.7.13.3"/>
    </reaction>
</comment>
<dbReference type="InterPro" id="IPR011006">
    <property type="entry name" value="CheY-like_superfamily"/>
</dbReference>
<evidence type="ECO:0000259" key="6">
    <source>
        <dbReference type="PROSITE" id="PS50109"/>
    </source>
</evidence>
<dbReference type="PRINTS" id="PR00344">
    <property type="entry name" value="BCTRLSENSOR"/>
</dbReference>
<dbReference type="SUPFAM" id="SSF52172">
    <property type="entry name" value="CheY-like"/>
    <property type="match status" value="1"/>
</dbReference>
<dbReference type="InterPro" id="IPR003661">
    <property type="entry name" value="HisK_dim/P_dom"/>
</dbReference>
<dbReference type="EC" id="2.7.13.3" evidence="2"/>
<evidence type="ECO:0000259" key="7">
    <source>
        <dbReference type="PROSITE" id="PS50110"/>
    </source>
</evidence>
<dbReference type="PROSITE" id="PS50109">
    <property type="entry name" value="HIS_KIN"/>
    <property type="match status" value="1"/>
</dbReference>
<evidence type="ECO:0000313" key="8">
    <source>
        <dbReference type="EMBL" id="SEU34094.1"/>
    </source>
</evidence>
<name>A0A1I0L3R2_9BACT</name>
<dbReference type="InterPro" id="IPR004358">
    <property type="entry name" value="Sig_transdc_His_kin-like_C"/>
</dbReference>
<dbReference type="SMART" id="SM00388">
    <property type="entry name" value="HisKA"/>
    <property type="match status" value="1"/>
</dbReference>
<dbReference type="Pfam" id="PF00072">
    <property type="entry name" value="Response_reg"/>
    <property type="match status" value="1"/>
</dbReference>
<dbReference type="EMBL" id="FOIJ01000018">
    <property type="protein sequence ID" value="SEU34094.1"/>
    <property type="molecule type" value="Genomic_DNA"/>
</dbReference>
<feature type="compositionally biased region" description="Pro residues" evidence="5">
    <location>
        <begin position="1"/>
        <end position="15"/>
    </location>
</feature>
<keyword evidence="9" id="KW-1185">Reference proteome</keyword>
<evidence type="ECO:0000256" key="3">
    <source>
        <dbReference type="ARBA" id="ARBA00022553"/>
    </source>
</evidence>
<protein>
    <recommendedName>
        <fullName evidence="2">histidine kinase</fullName>
        <ecNumber evidence="2">2.7.13.3</ecNumber>
    </recommendedName>
</protein>
<accession>A0A1I0L3R2</accession>
<evidence type="ECO:0000256" key="2">
    <source>
        <dbReference type="ARBA" id="ARBA00012438"/>
    </source>
</evidence>
<dbReference type="PROSITE" id="PS50110">
    <property type="entry name" value="RESPONSE_REGULATORY"/>
    <property type="match status" value="1"/>
</dbReference>
<dbReference type="Gene3D" id="3.30.565.10">
    <property type="entry name" value="Histidine kinase-like ATPase, C-terminal domain"/>
    <property type="match status" value="1"/>
</dbReference>
<feature type="modified residue" description="4-aspartylphosphate" evidence="4">
    <location>
        <position position="486"/>
    </location>
</feature>
<keyword evidence="8" id="KW-0808">Transferase</keyword>
<feature type="domain" description="Histidine kinase" evidence="6">
    <location>
        <begin position="200"/>
        <end position="413"/>
    </location>
</feature>
<feature type="domain" description="Response regulatory" evidence="7">
    <location>
        <begin position="436"/>
        <end position="551"/>
    </location>
</feature>
<dbReference type="Pfam" id="PF02518">
    <property type="entry name" value="HATPase_c"/>
    <property type="match status" value="1"/>
</dbReference>
<feature type="region of interest" description="Disordered" evidence="5">
    <location>
        <begin position="1"/>
        <end position="20"/>
    </location>
</feature>
<sequence>MSPRRPPARPPPGYPRVPEARPSGALLRKYQELTTKHEALVHRLEARNEEHISSYRLSTWALETTASALVLLRAGSILQANRRWHALARTGPWQLLSQGKATGPLLATLRQVAGHEAGILLASEDRGVRVLHYQKHGSDETLEIRVERAGPQAHGLQAQMVLALFHDVTQETRHTAELEQARVALARQEQMKTLGEMSSGIAHDLNNTLNAMRLRLELLQRDAAATASQAHHLKALMQIVSDAGLRVRQLQEFSRQQAEPSQEQALLHDIAREATELARDSIAHRARNGVQVHLVNEVPVLPAVNGEPSDLRYVFLNLLLNARDAMPQGGTVCLRGSASRSRVVVTVEDEGTGIAEDHLDKLFLPFFTTKGSQGTGLGLSMAYGVVSRAGGTLTAGNRPEGGAVFTLTFPIPPAAPGAAPAPKPQAFPIRPSLKGRVLLIDAEPASREALRMALEALGVSVETVGSGAAAMKKLRKGVAWNAVFCDLELPGMSGWTVAQRLKKQAPQLPVYLMTAGPPKAQPENKRPRNVRGLLTKPLALEPLWEALRAVLPGKA</sequence>
<organism evidence="8 9">
    <name type="scientific">Stigmatella erecta</name>
    <dbReference type="NCBI Taxonomy" id="83460"/>
    <lineage>
        <taxon>Bacteria</taxon>
        <taxon>Pseudomonadati</taxon>
        <taxon>Myxococcota</taxon>
        <taxon>Myxococcia</taxon>
        <taxon>Myxococcales</taxon>
        <taxon>Cystobacterineae</taxon>
        <taxon>Archangiaceae</taxon>
        <taxon>Stigmatella</taxon>
    </lineage>
</organism>
<keyword evidence="3 4" id="KW-0597">Phosphoprotein</keyword>
<dbReference type="Pfam" id="PF00512">
    <property type="entry name" value="HisKA"/>
    <property type="match status" value="1"/>
</dbReference>
<dbReference type="PANTHER" id="PTHR43065:SF42">
    <property type="entry name" value="TWO-COMPONENT SENSOR PPRA"/>
    <property type="match status" value="1"/>
</dbReference>
<dbReference type="PANTHER" id="PTHR43065">
    <property type="entry name" value="SENSOR HISTIDINE KINASE"/>
    <property type="match status" value="1"/>
</dbReference>
<evidence type="ECO:0000256" key="5">
    <source>
        <dbReference type="SAM" id="MobiDB-lite"/>
    </source>
</evidence>
<reference evidence="9" key="1">
    <citation type="submission" date="2016-10" db="EMBL/GenBank/DDBJ databases">
        <authorList>
            <person name="Varghese N."/>
            <person name="Submissions S."/>
        </authorList>
    </citation>
    <scope>NUCLEOTIDE SEQUENCE [LARGE SCALE GENOMIC DNA]</scope>
    <source>
        <strain evidence="9">DSM 16858</strain>
    </source>
</reference>
<dbReference type="RefSeq" id="WP_093525107.1">
    <property type="nucleotide sequence ID" value="NZ_FOIJ01000018.1"/>
</dbReference>
<evidence type="ECO:0000256" key="1">
    <source>
        <dbReference type="ARBA" id="ARBA00000085"/>
    </source>
</evidence>
<dbReference type="InterPro" id="IPR005467">
    <property type="entry name" value="His_kinase_dom"/>
</dbReference>
<dbReference type="InterPro" id="IPR036890">
    <property type="entry name" value="HATPase_C_sf"/>
</dbReference>
<dbReference type="SUPFAM" id="SSF47384">
    <property type="entry name" value="Homodimeric domain of signal transducing histidine kinase"/>
    <property type="match status" value="1"/>
</dbReference>
<dbReference type="Gene3D" id="3.40.50.2300">
    <property type="match status" value="1"/>
</dbReference>
<evidence type="ECO:0000256" key="4">
    <source>
        <dbReference type="PROSITE-ProRule" id="PRU00169"/>
    </source>
</evidence>
<dbReference type="SMART" id="SM00448">
    <property type="entry name" value="REC"/>
    <property type="match status" value="1"/>
</dbReference>
<dbReference type="CDD" id="cd00156">
    <property type="entry name" value="REC"/>
    <property type="match status" value="1"/>
</dbReference>